<protein>
    <submittedName>
        <fullName evidence="2">1658_t:CDS:1</fullName>
    </submittedName>
</protein>
<gene>
    <name evidence="2" type="ORF">AMORRO_LOCUS7664</name>
</gene>
<feature type="compositionally biased region" description="Basic and acidic residues" evidence="1">
    <location>
        <begin position="71"/>
        <end position="81"/>
    </location>
</feature>
<sequence length="81" mass="9499">MRNKFIDEKAKTKVQKLQSTTTSIAKRFLNNNSEKTEKHIRSYKDQPDEDDSKSDEDCNYLDDSTKSPMTIHEETDDKIEN</sequence>
<accession>A0A9N9CGN2</accession>
<dbReference type="EMBL" id="CAJVPV010005946">
    <property type="protein sequence ID" value="CAG8598256.1"/>
    <property type="molecule type" value="Genomic_DNA"/>
</dbReference>
<feature type="compositionally biased region" description="Basic and acidic residues" evidence="1">
    <location>
        <begin position="34"/>
        <end position="46"/>
    </location>
</feature>
<feature type="compositionally biased region" description="Acidic residues" evidence="1">
    <location>
        <begin position="47"/>
        <end position="60"/>
    </location>
</feature>
<evidence type="ECO:0000313" key="2">
    <source>
        <dbReference type="EMBL" id="CAG8598256.1"/>
    </source>
</evidence>
<dbReference type="Proteomes" id="UP000789342">
    <property type="component" value="Unassembled WGS sequence"/>
</dbReference>
<organism evidence="2 3">
    <name type="scientific">Acaulospora morrowiae</name>
    <dbReference type="NCBI Taxonomy" id="94023"/>
    <lineage>
        <taxon>Eukaryota</taxon>
        <taxon>Fungi</taxon>
        <taxon>Fungi incertae sedis</taxon>
        <taxon>Mucoromycota</taxon>
        <taxon>Glomeromycotina</taxon>
        <taxon>Glomeromycetes</taxon>
        <taxon>Diversisporales</taxon>
        <taxon>Acaulosporaceae</taxon>
        <taxon>Acaulospora</taxon>
    </lineage>
</organism>
<reference evidence="2" key="1">
    <citation type="submission" date="2021-06" db="EMBL/GenBank/DDBJ databases">
        <authorList>
            <person name="Kallberg Y."/>
            <person name="Tangrot J."/>
            <person name="Rosling A."/>
        </authorList>
    </citation>
    <scope>NUCLEOTIDE SEQUENCE</scope>
    <source>
        <strain evidence="2">CL551</strain>
    </source>
</reference>
<evidence type="ECO:0000256" key="1">
    <source>
        <dbReference type="SAM" id="MobiDB-lite"/>
    </source>
</evidence>
<dbReference type="AlphaFoldDB" id="A0A9N9CGN2"/>
<proteinExistence type="predicted"/>
<name>A0A9N9CGN2_9GLOM</name>
<keyword evidence="3" id="KW-1185">Reference proteome</keyword>
<feature type="region of interest" description="Disordered" evidence="1">
    <location>
        <begin position="25"/>
        <end position="81"/>
    </location>
</feature>
<evidence type="ECO:0000313" key="3">
    <source>
        <dbReference type="Proteomes" id="UP000789342"/>
    </source>
</evidence>
<comment type="caution">
    <text evidence="2">The sequence shown here is derived from an EMBL/GenBank/DDBJ whole genome shotgun (WGS) entry which is preliminary data.</text>
</comment>